<proteinExistence type="predicted"/>
<comment type="caution">
    <text evidence="1">The sequence shown here is derived from an EMBL/GenBank/DDBJ whole genome shotgun (WGS) entry which is preliminary data.</text>
</comment>
<accession>A0A8S1KJE1</accession>
<dbReference type="AlphaFoldDB" id="A0A8S1KJE1"/>
<organism evidence="1 2">
    <name type="scientific">Paramecium sonneborni</name>
    <dbReference type="NCBI Taxonomy" id="65129"/>
    <lineage>
        <taxon>Eukaryota</taxon>
        <taxon>Sar</taxon>
        <taxon>Alveolata</taxon>
        <taxon>Ciliophora</taxon>
        <taxon>Intramacronucleata</taxon>
        <taxon>Oligohymenophorea</taxon>
        <taxon>Peniculida</taxon>
        <taxon>Parameciidae</taxon>
        <taxon>Paramecium</taxon>
    </lineage>
</organism>
<sequence length="632" mass="74961">MPSIAKKKPSKESLKKIKLLQKQIAKNRLQDINENLIGDMDDLINFFKQNKTLKLYKGTLSYFKINPLNNMLYLLSNIQINQHQYKQNQEQLQKKVIYGLLQLLEEKRVIPKILGCIQLENGKFRWINNIKYLSELITAASLNDDYKLKNQEKIQIDESQPMNDQYLLLLSLQLLLPNIDQFLNPKHLNYQDFNQIYQTYKIISTASDSNQINKQIKQIYTNIAEKINSLGCYPISNEILNKSNNIELLRAFIIKKLVIISIAQINEQKVGLPEIVRKIILSNQDSINFYGQKGGVELRYPLFFIKQLSKQDEIKDQKLQYCIRQMDENLNWLELKSLYYNNILSSFQNYEQLSEEDVIIAQLEILDQNFSKYEKQIRKNIKKPSAKSQIIQIENILKEDINISQIPNQQFEKLQKIGQKLIQFREICNQEGLQRPKVPKYARKILEAPNKVAEPAESYNCLSDLLKYQRLKFSHFIRFFGEYLINKNLPYPYFFEILKCGQSCVRVDVRITTIEQFVQDPHFINFMFEEYQIDISGLSIRERANKLGNVPYDVLIKNHKFKECWGDILIKQAQMIYENRKTLQWELVKRLKNEKVLEVFTQIEEQGRNISWKRLELQREIIKLKNYVQKQQ</sequence>
<protein>
    <submittedName>
        <fullName evidence="1">Uncharacterized protein</fullName>
    </submittedName>
</protein>
<reference evidence="1" key="1">
    <citation type="submission" date="2021-01" db="EMBL/GenBank/DDBJ databases">
        <authorList>
            <consortium name="Genoscope - CEA"/>
            <person name="William W."/>
        </authorList>
    </citation>
    <scope>NUCLEOTIDE SEQUENCE</scope>
</reference>
<dbReference type="Proteomes" id="UP000692954">
    <property type="component" value="Unassembled WGS sequence"/>
</dbReference>
<dbReference type="EMBL" id="CAJJDN010000009">
    <property type="protein sequence ID" value="CAD8055259.1"/>
    <property type="molecule type" value="Genomic_DNA"/>
</dbReference>
<gene>
    <name evidence="1" type="ORF">PSON_ATCC_30995.1.T0090153</name>
</gene>
<evidence type="ECO:0000313" key="1">
    <source>
        <dbReference type="EMBL" id="CAD8055259.1"/>
    </source>
</evidence>
<dbReference type="OrthoDB" id="296568at2759"/>
<evidence type="ECO:0000313" key="2">
    <source>
        <dbReference type="Proteomes" id="UP000692954"/>
    </source>
</evidence>
<name>A0A8S1KJE1_9CILI</name>
<keyword evidence="2" id="KW-1185">Reference proteome</keyword>